<feature type="non-terminal residue" evidence="2">
    <location>
        <position position="85"/>
    </location>
</feature>
<proteinExistence type="predicted"/>
<dbReference type="Pfam" id="PF00605">
    <property type="entry name" value="IRF"/>
    <property type="match status" value="1"/>
</dbReference>
<feature type="domain" description="IRF tryptophan pentad repeat" evidence="1">
    <location>
        <begin position="14"/>
        <end position="85"/>
    </location>
</feature>
<gene>
    <name evidence="2" type="primary">ORF53333</name>
</gene>
<organism evidence="2">
    <name type="scientific">Arion vulgaris</name>
    <dbReference type="NCBI Taxonomy" id="1028688"/>
    <lineage>
        <taxon>Eukaryota</taxon>
        <taxon>Metazoa</taxon>
        <taxon>Spiralia</taxon>
        <taxon>Lophotrochozoa</taxon>
        <taxon>Mollusca</taxon>
        <taxon>Gastropoda</taxon>
        <taxon>Heterobranchia</taxon>
        <taxon>Euthyneura</taxon>
        <taxon>Panpulmonata</taxon>
        <taxon>Eupulmonata</taxon>
        <taxon>Stylommatophora</taxon>
        <taxon>Helicina</taxon>
        <taxon>Arionoidea</taxon>
        <taxon>Arionidae</taxon>
        <taxon>Arion</taxon>
    </lineage>
</organism>
<dbReference type="Gene3D" id="1.10.10.10">
    <property type="entry name" value="Winged helix-like DNA-binding domain superfamily/Winged helix DNA-binding domain"/>
    <property type="match status" value="1"/>
</dbReference>
<dbReference type="InterPro" id="IPR036390">
    <property type="entry name" value="WH_DNA-bd_sf"/>
</dbReference>
<feature type="non-terminal residue" evidence="2">
    <location>
        <position position="1"/>
    </location>
</feature>
<reference evidence="2" key="1">
    <citation type="submission" date="2014-12" db="EMBL/GenBank/DDBJ databases">
        <title>Insight into the proteome of Arion vulgaris.</title>
        <authorList>
            <person name="Aradska J."/>
            <person name="Bulat T."/>
            <person name="Smidak R."/>
            <person name="Sarate P."/>
            <person name="Gangsoo J."/>
            <person name="Sialana F."/>
            <person name="Bilban M."/>
            <person name="Lubec G."/>
        </authorList>
    </citation>
    <scope>NUCLEOTIDE SEQUENCE</scope>
    <source>
        <tissue evidence="2">Skin</tissue>
    </source>
</reference>
<name>A0A0B6Z8S7_9EUPU</name>
<protein>
    <recommendedName>
        <fullName evidence="1">IRF tryptophan pentad repeat domain-containing protein</fullName>
    </recommendedName>
</protein>
<sequence>ASANDIDKGDKLNRQRLLPLLKKLLDENRVPQLKWVNKEQKIWQMPWKFGKQTRWGDPDAFMLGELAKDMYEYDGDGEPAKGKLK</sequence>
<dbReference type="GO" id="GO:0000976">
    <property type="term" value="F:transcription cis-regulatory region binding"/>
    <property type="evidence" value="ECO:0007669"/>
    <property type="project" value="InterPro"/>
</dbReference>
<dbReference type="PROSITE" id="PS51507">
    <property type="entry name" value="IRF_2"/>
    <property type="match status" value="1"/>
</dbReference>
<evidence type="ECO:0000259" key="1">
    <source>
        <dbReference type="PROSITE" id="PS51507"/>
    </source>
</evidence>
<dbReference type="InterPro" id="IPR036388">
    <property type="entry name" value="WH-like_DNA-bd_sf"/>
</dbReference>
<evidence type="ECO:0000313" key="2">
    <source>
        <dbReference type="EMBL" id="CEK64918.1"/>
    </source>
</evidence>
<dbReference type="SUPFAM" id="SSF46785">
    <property type="entry name" value="Winged helix' DNA-binding domain"/>
    <property type="match status" value="1"/>
</dbReference>
<dbReference type="InterPro" id="IPR001346">
    <property type="entry name" value="Interferon_reg_fact_DNA-bd_dom"/>
</dbReference>
<accession>A0A0B6Z8S7</accession>
<dbReference type="AlphaFoldDB" id="A0A0B6Z8S7"/>
<dbReference type="EMBL" id="HACG01018053">
    <property type="protein sequence ID" value="CEK64918.1"/>
    <property type="molecule type" value="Transcribed_RNA"/>
</dbReference>